<dbReference type="GeneID" id="85445460"/>
<proteinExistence type="predicted"/>
<organism evidence="2 3">
    <name type="scientific">Colletotrichum navitas</name>
    <dbReference type="NCBI Taxonomy" id="681940"/>
    <lineage>
        <taxon>Eukaryota</taxon>
        <taxon>Fungi</taxon>
        <taxon>Dikarya</taxon>
        <taxon>Ascomycota</taxon>
        <taxon>Pezizomycotina</taxon>
        <taxon>Sordariomycetes</taxon>
        <taxon>Hypocreomycetidae</taxon>
        <taxon>Glomerellales</taxon>
        <taxon>Glomerellaceae</taxon>
        <taxon>Colletotrichum</taxon>
        <taxon>Colletotrichum graminicola species complex</taxon>
    </lineage>
</organism>
<name>A0AAD8PXG9_9PEZI</name>
<accession>A0AAD8PXG9</accession>
<evidence type="ECO:0000256" key="1">
    <source>
        <dbReference type="SAM" id="MobiDB-lite"/>
    </source>
</evidence>
<gene>
    <name evidence="2" type="ORF">LY79DRAFT_591007</name>
</gene>
<dbReference type="AlphaFoldDB" id="A0AAD8PXG9"/>
<evidence type="ECO:0000313" key="2">
    <source>
        <dbReference type="EMBL" id="KAK1589731.1"/>
    </source>
</evidence>
<protein>
    <submittedName>
        <fullName evidence="2">Uncharacterized protein</fullName>
    </submittedName>
</protein>
<sequence>MACDDGLASDSQLSELLTLQEGNLWHPGNTGRHLSRTARPFLTCLFGHDASCTACGQIHGHVTRRKPAWPRVTWTNDNFATLRQRRFGGSTPVSAGPENEENKIRMTKKEKEKERKTNQGVGFCAYS</sequence>
<comment type="caution">
    <text evidence="2">The sequence shown here is derived from an EMBL/GenBank/DDBJ whole genome shotgun (WGS) entry which is preliminary data.</text>
</comment>
<evidence type="ECO:0000313" key="3">
    <source>
        <dbReference type="Proteomes" id="UP001230504"/>
    </source>
</evidence>
<feature type="compositionally biased region" description="Basic and acidic residues" evidence="1">
    <location>
        <begin position="106"/>
        <end position="117"/>
    </location>
</feature>
<dbReference type="EMBL" id="JAHLJV010000037">
    <property type="protein sequence ID" value="KAK1589731.1"/>
    <property type="molecule type" value="Genomic_DNA"/>
</dbReference>
<feature type="region of interest" description="Disordered" evidence="1">
    <location>
        <begin position="106"/>
        <end position="127"/>
    </location>
</feature>
<keyword evidence="3" id="KW-1185">Reference proteome</keyword>
<dbReference type="RefSeq" id="XP_060413272.1">
    <property type="nucleotide sequence ID" value="XM_060561220.1"/>
</dbReference>
<reference evidence="2" key="1">
    <citation type="submission" date="2021-06" db="EMBL/GenBank/DDBJ databases">
        <title>Comparative genomics, transcriptomics and evolutionary studies reveal genomic signatures of adaptation to plant cell wall in hemibiotrophic fungi.</title>
        <authorList>
            <consortium name="DOE Joint Genome Institute"/>
            <person name="Baroncelli R."/>
            <person name="Diaz J.F."/>
            <person name="Benocci T."/>
            <person name="Peng M."/>
            <person name="Battaglia E."/>
            <person name="Haridas S."/>
            <person name="Andreopoulos W."/>
            <person name="Labutti K."/>
            <person name="Pangilinan J."/>
            <person name="Floch G.L."/>
            <person name="Makela M.R."/>
            <person name="Henrissat B."/>
            <person name="Grigoriev I.V."/>
            <person name="Crouch J.A."/>
            <person name="De Vries R.P."/>
            <person name="Sukno S.A."/>
            <person name="Thon M.R."/>
        </authorList>
    </citation>
    <scope>NUCLEOTIDE SEQUENCE</scope>
    <source>
        <strain evidence="2">CBS 125086</strain>
    </source>
</reference>
<dbReference type="Proteomes" id="UP001230504">
    <property type="component" value="Unassembled WGS sequence"/>
</dbReference>